<proteinExistence type="predicted"/>
<feature type="signal peptide" evidence="1">
    <location>
        <begin position="1"/>
        <end position="27"/>
    </location>
</feature>
<dbReference type="RefSeq" id="WP_200235943.1">
    <property type="nucleotide sequence ID" value="NZ_JAENGP010000008.1"/>
</dbReference>
<evidence type="ECO:0000256" key="1">
    <source>
        <dbReference type="SAM" id="SignalP"/>
    </source>
</evidence>
<organism evidence="2 3">
    <name type="scientific">Advenella mandrilli</name>
    <dbReference type="NCBI Taxonomy" id="2800330"/>
    <lineage>
        <taxon>Bacteria</taxon>
        <taxon>Pseudomonadati</taxon>
        <taxon>Pseudomonadota</taxon>
        <taxon>Betaproteobacteria</taxon>
        <taxon>Burkholderiales</taxon>
        <taxon>Alcaligenaceae</taxon>
    </lineage>
</organism>
<feature type="chain" id="PRO_5047131801" evidence="1">
    <location>
        <begin position="28"/>
        <end position="259"/>
    </location>
</feature>
<evidence type="ECO:0000313" key="2">
    <source>
        <dbReference type="EMBL" id="MBK1781245.1"/>
    </source>
</evidence>
<dbReference type="Proteomes" id="UP000635316">
    <property type="component" value="Unassembled WGS sequence"/>
</dbReference>
<reference evidence="2 3" key="1">
    <citation type="submission" date="2020-12" db="EMBL/GenBank/DDBJ databases">
        <authorList>
            <person name="Lu T."/>
            <person name="Wang Q."/>
            <person name="Han X."/>
        </authorList>
    </citation>
    <scope>NUCLEOTIDE SEQUENCE [LARGE SCALE GENOMIC DNA]</scope>
    <source>
        <strain evidence="2 3">WQ 585</strain>
    </source>
</reference>
<dbReference type="EMBL" id="JAENGP010000008">
    <property type="protein sequence ID" value="MBK1781245.1"/>
    <property type="molecule type" value="Genomic_DNA"/>
</dbReference>
<gene>
    <name evidence="2" type="ORF">JHL22_08445</name>
</gene>
<keyword evidence="3" id="KW-1185">Reference proteome</keyword>
<evidence type="ECO:0000313" key="3">
    <source>
        <dbReference type="Proteomes" id="UP000635316"/>
    </source>
</evidence>
<name>A0ABS1EF95_9BURK</name>
<sequence length="259" mass="27679">MKAFSRMTHFNILFSLVFFGVGANVHAEQVYCQSPWLKPNGKIEGNINGGKGHFTIRIKQVTKAAGSDCSADLYIQANAPIAGQQINGSGNFRLMVNSGGSVLSGSFDSAGLLGTIMRSVITSRVNGYFLKPANIINEQSGSLPAQTYRADAQASMSLPSSIPISQVNVENAFLQSAQRKIGKQQPLQTKMGPMSCQPVTYTGTISSGQIQSTLISPGKSARNKPISVTEWYCPEKGLTMQMDIKSGNSVYTVAVTSVN</sequence>
<protein>
    <submittedName>
        <fullName evidence="2">Uncharacterized protein</fullName>
    </submittedName>
</protein>
<keyword evidence="1" id="KW-0732">Signal</keyword>
<comment type="caution">
    <text evidence="2">The sequence shown here is derived from an EMBL/GenBank/DDBJ whole genome shotgun (WGS) entry which is preliminary data.</text>
</comment>
<accession>A0ABS1EF95</accession>